<organism evidence="2 3">
    <name type="scientific">Pasteurella canis</name>
    <dbReference type="NCBI Taxonomy" id="753"/>
    <lineage>
        <taxon>Bacteria</taxon>
        <taxon>Pseudomonadati</taxon>
        <taxon>Pseudomonadota</taxon>
        <taxon>Gammaproteobacteria</taxon>
        <taxon>Pasteurellales</taxon>
        <taxon>Pasteurellaceae</taxon>
        <taxon>Pasteurella</taxon>
    </lineage>
</organism>
<name>A0ABQ4VFP2_9PAST</name>
<gene>
    <name evidence="2" type="ORF">PA42_03880</name>
</gene>
<feature type="transmembrane region" description="Helical" evidence="1">
    <location>
        <begin position="20"/>
        <end position="40"/>
    </location>
</feature>
<evidence type="ECO:0008006" key="4">
    <source>
        <dbReference type="Google" id="ProtNLM"/>
    </source>
</evidence>
<sequence>MLSYLKNPDSLLSKLSNLPFIQRIILFVIVMSLGWSYTIFQMIQQYQQIRQIEEMLVYEKQDLQHNQQIFDRLKQHITQSALTPTLTSQMTKINQYIHQHSHKIVLQSTEWTFHFFPLLNLQFQSYFADFHNFLTTLLTQYPQLKLSKLQLLKIANIEGVSVQVDILLQLQPIEE</sequence>
<keyword evidence="1" id="KW-0812">Transmembrane</keyword>
<keyword evidence="1" id="KW-1133">Transmembrane helix</keyword>
<dbReference type="Proteomes" id="UP001052140">
    <property type="component" value="Unassembled WGS sequence"/>
</dbReference>
<dbReference type="EMBL" id="BPUX01000001">
    <property type="protein sequence ID" value="GJH42214.1"/>
    <property type="molecule type" value="Genomic_DNA"/>
</dbReference>
<evidence type="ECO:0000256" key="1">
    <source>
        <dbReference type="SAM" id="Phobius"/>
    </source>
</evidence>
<keyword evidence="3" id="KW-1185">Reference proteome</keyword>
<protein>
    <recommendedName>
        <fullName evidence="4">Competence protein C</fullName>
    </recommendedName>
</protein>
<keyword evidence="1" id="KW-0472">Membrane</keyword>
<reference evidence="2" key="1">
    <citation type="submission" date="2024-05" db="EMBL/GenBank/DDBJ databases">
        <title>Determining zoonotic pasteurella genome.</title>
        <authorList>
            <person name="Maeda T."/>
            <person name="Takahashi T."/>
            <person name="Yoshida H."/>
        </authorList>
    </citation>
    <scope>NUCLEOTIDE SEQUENCE</scope>
    <source>
        <strain evidence="2">PA42</strain>
    </source>
</reference>
<evidence type="ECO:0000313" key="3">
    <source>
        <dbReference type="Proteomes" id="UP001052140"/>
    </source>
</evidence>
<accession>A0ABQ4VFP2</accession>
<comment type="caution">
    <text evidence="2">The sequence shown here is derived from an EMBL/GenBank/DDBJ whole genome shotgun (WGS) entry which is preliminary data.</text>
</comment>
<evidence type="ECO:0000313" key="2">
    <source>
        <dbReference type="EMBL" id="GJH42214.1"/>
    </source>
</evidence>
<proteinExistence type="predicted"/>